<proteinExistence type="predicted"/>
<keyword evidence="1" id="KW-0677">Repeat</keyword>
<feature type="repeat" description="PPR" evidence="2">
    <location>
        <begin position="536"/>
        <end position="570"/>
    </location>
</feature>
<gene>
    <name evidence="3" type="ORF">GOP47_0021166</name>
</gene>
<feature type="repeat" description="PPR" evidence="2">
    <location>
        <begin position="133"/>
        <end position="167"/>
    </location>
</feature>
<evidence type="ECO:0000313" key="3">
    <source>
        <dbReference type="EMBL" id="KAI5064496.1"/>
    </source>
</evidence>
<dbReference type="Gene3D" id="1.25.40.10">
    <property type="entry name" value="Tetratricopeptide repeat domain"/>
    <property type="match status" value="6"/>
</dbReference>
<protein>
    <recommendedName>
        <fullName evidence="5">Pentatricopeptide repeat-containing protein</fullName>
    </recommendedName>
</protein>
<accession>A0A9D4Z9E8</accession>
<feature type="repeat" description="PPR" evidence="2">
    <location>
        <begin position="234"/>
        <end position="268"/>
    </location>
</feature>
<dbReference type="GO" id="GO:0009451">
    <property type="term" value="P:RNA modification"/>
    <property type="evidence" value="ECO:0007669"/>
    <property type="project" value="InterPro"/>
</dbReference>
<dbReference type="GO" id="GO:0003723">
    <property type="term" value="F:RNA binding"/>
    <property type="evidence" value="ECO:0007669"/>
    <property type="project" value="InterPro"/>
</dbReference>
<dbReference type="InterPro" id="IPR046960">
    <property type="entry name" value="PPR_At4g14850-like_plant"/>
</dbReference>
<dbReference type="Pfam" id="PF13041">
    <property type="entry name" value="PPR_2"/>
    <property type="match status" value="6"/>
</dbReference>
<dbReference type="FunFam" id="1.25.40.10:FF:000344">
    <property type="entry name" value="Pentatricopeptide repeat-containing protein"/>
    <property type="match status" value="1"/>
</dbReference>
<name>A0A9D4Z9E8_ADICA</name>
<dbReference type="GO" id="GO:0048731">
    <property type="term" value="P:system development"/>
    <property type="evidence" value="ECO:0007669"/>
    <property type="project" value="UniProtKB-ARBA"/>
</dbReference>
<dbReference type="PANTHER" id="PTHR47926">
    <property type="entry name" value="PENTATRICOPEPTIDE REPEAT-CONTAINING PROTEIN"/>
    <property type="match status" value="1"/>
</dbReference>
<feature type="repeat" description="PPR" evidence="2">
    <location>
        <begin position="335"/>
        <end position="369"/>
    </location>
</feature>
<feature type="repeat" description="PPR" evidence="2">
    <location>
        <begin position="637"/>
        <end position="671"/>
    </location>
</feature>
<dbReference type="PANTHER" id="PTHR47926:SF382">
    <property type="entry name" value="PENTACOTRIPEPTIDE-REPEAT REGION OF PRORP DOMAIN-CONTAINING PROTEIN"/>
    <property type="match status" value="1"/>
</dbReference>
<dbReference type="FunFam" id="1.25.40.10:FF:000381">
    <property type="entry name" value="Pentatricopeptide repeat-containing protein"/>
    <property type="match status" value="1"/>
</dbReference>
<evidence type="ECO:0000313" key="4">
    <source>
        <dbReference type="Proteomes" id="UP000886520"/>
    </source>
</evidence>
<feature type="repeat" description="PPR" evidence="2">
    <location>
        <begin position="435"/>
        <end position="469"/>
    </location>
</feature>
<organism evidence="3 4">
    <name type="scientific">Adiantum capillus-veneris</name>
    <name type="common">Maidenhair fern</name>
    <dbReference type="NCBI Taxonomy" id="13818"/>
    <lineage>
        <taxon>Eukaryota</taxon>
        <taxon>Viridiplantae</taxon>
        <taxon>Streptophyta</taxon>
        <taxon>Embryophyta</taxon>
        <taxon>Tracheophyta</taxon>
        <taxon>Polypodiopsida</taxon>
        <taxon>Polypodiidae</taxon>
        <taxon>Polypodiales</taxon>
        <taxon>Pteridineae</taxon>
        <taxon>Pteridaceae</taxon>
        <taxon>Vittarioideae</taxon>
        <taxon>Adiantum</taxon>
    </lineage>
</organism>
<feature type="repeat" description="PPR" evidence="2">
    <location>
        <begin position="741"/>
        <end position="775"/>
    </location>
</feature>
<dbReference type="FunFam" id="1.25.40.10:FF:000158">
    <property type="entry name" value="pentatricopeptide repeat-containing protein At2g33680"/>
    <property type="match status" value="1"/>
</dbReference>
<sequence>MSGIHIFSISMEPLFPVTPNLITKKGSHACTIVETSSHAPQTVECNSLIMRRSHALGIGHEINGTPLIDNMICLLNVAKDRKDARYGCLVYTFICSCGVDGHELLGNYLTPLLIGCKDIETAHYVLQRLVCRNEHSWTALIQGYVDCGDYSQALSLFEDMQEDGVHPNKFTYLATLKSCIEMNWLEKGESLHAEIVKEGFEEDVFVGSILATLYARSGALKEAYDVFGMLPERDVVMWNTLISAMLDHGFPDKALSYLVQMEIDQVFPDVITYACILKACRMMEALDMGRKLHLVATKKGLDNNPLVGCAAVGMYADCRCLEEAQLVFNKLPSRDIVSWSTLISVYATQNLSENALSCLKQMQSEGISPDKVVFANSLKLYFIATTPRGQEAHMEVVKYGFDVESQVSSNLLTMYAKFGLFAEALEVFKQQPARDAAMWNSLMAAYVEHEMPYQALHCFDEMQLEGTHPNDITYICSLNACADTCSIARGYDIHKLVVEDELDQDPFIGNSLVGMYANCGHLVEAREVFDDLSVQDVVSWSALMAGYTDHELELEAFKCLEVMQLSGISPNSVTYVCSLKACGNLANIGLGLGMHMEIARKGLERDSKVGNTLVYMYSKCNAPSEGEKVFDSLLQKDVVSWNAAILGFSEEGDMENTIAFYHHMQQQGVLPDFTTLAGVLQGCGNATGISVGKRIHAIVQTFTGVDHDSIVIMSTALVDMYGKCGIMVDASQVFDEMPTHNITSWTSLITGYAHQGESKLVLELFEKMREEGIQPNGVTFLSVLSACKHGGFADKVQHYLKMMTFEYDLHPTMEHRNCVADIFCRAGRVDEVMEMLNSMPPQPSLVTWSGVLSSCQRVIDVDLATKALNGAVSSAENEAAMFVYLSNAFALANM</sequence>
<dbReference type="PROSITE" id="PS51375">
    <property type="entry name" value="PPR"/>
    <property type="match status" value="7"/>
</dbReference>
<comment type="caution">
    <text evidence="3">The sequence shown here is derived from an EMBL/GenBank/DDBJ whole genome shotgun (WGS) entry which is preliminary data.</text>
</comment>
<dbReference type="OrthoDB" id="185373at2759"/>
<keyword evidence="4" id="KW-1185">Reference proteome</keyword>
<reference evidence="3" key="1">
    <citation type="submission" date="2021-01" db="EMBL/GenBank/DDBJ databases">
        <title>Adiantum capillus-veneris genome.</title>
        <authorList>
            <person name="Fang Y."/>
            <person name="Liao Q."/>
        </authorList>
    </citation>
    <scope>NUCLEOTIDE SEQUENCE</scope>
    <source>
        <strain evidence="3">H3</strain>
        <tissue evidence="3">Leaf</tissue>
    </source>
</reference>
<dbReference type="EMBL" id="JABFUD020000020">
    <property type="protein sequence ID" value="KAI5064496.1"/>
    <property type="molecule type" value="Genomic_DNA"/>
</dbReference>
<dbReference type="Proteomes" id="UP000886520">
    <property type="component" value="Chromosome 20"/>
</dbReference>
<dbReference type="Pfam" id="PF01535">
    <property type="entry name" value="PPR"/>
    <property type="match status" value="4"/>
</dbReference>
<evidence type="ECO:0000256" key="2">
    <source>
        <dbReference type="PROSITE-ProRule" id="PRU00708"/>
    </source>
</evidence>
<evidence type="ECO:0000256" key="1">
    <source>
        <dbReference type="ARBA" id="ARBA00022737"/>
    </source>
</evidence>
<dbReference type="NCBIfam" id="TIGR00756">
    <property type="entry name" value="PPR"/>
    <property type="match status" value="6"/>
</dbReference>
<dbReference type="InterPro" id="IPR002885">
    <property type="entry name" value="PPR_rpt"/>
</dbReference>
<dbReference type="InterPro" id="IPR011990">
    <property type="entry name" value="TPR-like_helical_dom_sf"/>
</dbReference>
<evidence type="ECO:0008006" key="5">
    <source>
        <dbReference type="Google" id="ProtNLM"/>
    </source>
</evidence>
<dbReference type="AlphaFoldDB" id="A0A9D4Z9E8"/>